<dbReference type="EMBL" id="MU393618">
    <property type="protein sequence ID" value="KAI4859691.1"/>
    <property type="molecule type" value="Genomic_DNA"/>
</dbReference>
<sequence>MATGYLPSSYKQYKDDTNVFTSWLGRTAKDCGYIRKETKMPETTPPISQAPDVQDPSPSTSPTTSRRLKGKAKKKGKKIQIPESVDCAPPTDSVTTLKYAVSTKELIDQVEAISQSKPKIYMPLNIQRRLKQAIQTRQKYSDWYANAKDGAAEYDDGGGHRFFITVLEEALSKLDNYQDTPDAVDKLVGKNSSAAEEQHEAIETGNLFSHLTIEDMGDSSYLLPPTETSTSNIRQDQSETLEIFELREDKASEDAFAVFCFFKDLDTIRQELQQTWKDCDSGDIDLLKATIITETSIMMIDRAERELYSAILPDKPAEHCYETLVGIMLTAESVTKRTSFSEMDTAYLEEFFFGPTARTLMKFIDALERSREEKAAWPIPVFSPQEAEVPDFDRLDDKILSQLLLDLMLLDRVGEHDTIFLSAFRPALGGAKLSVATVVASRIWLDILDACKDLSRYPKQLAYTCEHAIKSSAGVVFGIDWQSSAKPVFAMNKTIKRCQQPTLPVLKSQMMKQSKHHNTQDPVYDQEIDGTHQLRNIDLIKPAKEIDHLIVNDPTYSGHKMLELLVIYQENGLVTANGHKCILAMSHLYNALRQLKMLDQEWPLMDQVIELHKRALFAGEIPRESKEISIRLQYRLGIMENQRLHWKDNRKFELKEPTSTQMLRSLLDAELSADKVLWQIEQQVELLNSKKLASSPSTSSRVGHRQKEKTAPEEFIGSLREVTSQAVEYASIDYLRLSKRCLQLARDVRRMWKVQLQIKKKPLLETPFNLWDEANDSALIMVCTAILAEAQVSRETGAYSYRPGDGAPEASMGRSENLDDPERHGIGLQVASKVFKHFLAKNTDDFKLPLTSEVTSKVLPRAIPILVVCNMIYSADLGYLLSDTKYAVINFYANKEEEAIQSNATLAKLADEYFIPKILCFGQIHWDAAKDLPKKYCKKGATRHILGFFKDGKRFPVNGRDTIYGSDTAGWKGAIKKLGAEARKHVEQAKK</sequence>
<keyword evidence="2" id="KW-1185">Reference proteome</keyword>
<gene>
    <name evidence="1" type="ORF">F4820DRAFT_453643</name>
</gene>
<name>A0ACB9YKQ9_9PEZI</name>
<evidence type="ECO:0000313" key="1">
    <source>
        <dbReference type="EMBL" id="KAI4859691.1"/>
    </source>
</evidence>
<protein>
    <submittedName>
        <fullName evidence="1">Uncharacterized protein</fullName>
    </submittedName>
</protein>
<organism evidence="1 2">
    <name type="scientific">Hypoxylon rubiginosum</name>
    <dbReference type="NCBI Taxonomy" id="110542"/>
    <lineage>
        <taxon>Eukaryota</taxon>
        <taxon>Fungi</taxon>
        <taxon>Dikarya</taxon>
        <taxon>Ascomycota</taxon>
        <taxon>Pezizomycotina</taxon>
        <taxon>Sordariomycetes</taxon>
        <taxon>Xylariomycetidae</taxon>
        <taxon>Xylariales</taxon>
        <taxon>Hypoxylaceae</taxon>
        <taxon>Hypoxylon</taxon>
    </lineage>
</organism>
<reference evidence="1 2" key="1">
    <citation type="journal article" date="2022" name="New Phytol.">
        <title>Ecological generalism drives hyperdiversity of secondary metabolite gene clusters in xylarialean endophytes.</title>
        <authorList>
            <person name="Franco M.E.E."/>
            <person name="Wisecaver J.H."/>
            <person name="Arnold A.E."/>
            <person name="Ju Y.M."/>
            <person name="Slot J.C."/>
            <person name="Ahrendt S."/>
            <person name="Moore L.P."/>
            <person name="Eastman K.E."/>
            <person name="Scott K."/>
            <person name="Konkel Z."/>
            <person name="Mondo S.J."/>
            <person name="Kuo A."/>
            <person name="Hayes R.D."/>
            <person name="Haridas S."/>
            <person name="Andreopoulos B."/>
            <person name="Riley R."/>
            <person name="LaButti K."/>
            <person name="Pangilinan J."/>
            <person name="Lipzen A."/>
            <person name="Amirebrahimi M."/>
            <person name="Yan J."/>
            <person name="Adam C."/>
            <person name="Keymanesh K."/>
            <person name="Ng V."/>
            <person name="Louie K."/>
            <person name="Northen T."/>
            <person name="Drula E."/>
            <person name="Henrissat B."/>
            <person name="Hsieh H.M."/>
            <person name="Youens-Clark K."/>
            <person name="Lutzoni F."/>
            <person name="Miadlikowska J."/>
            <person name="Eastwood D.C."/>
            <person name="Hamelin R.C."/>
            <person name="Grigoriev I.V."/>
            <person name="U'Ren J.M."/>
        </authorList>
    </citation>
    <scope>NUCLEOTIDE SEQUENCE [LARGE SCALE GENOMIC DNA]</scope>
    <source>
        <strain evidence="1 2">CBS 119005</strain>
    </source>
</reference>
<comment type="caution">
    <text evidence="1">The sequence shown here is derived from an EMBL/GenBank/DDBJ whole genome shotgun (WGS) entry which is preliminary data.</text>
</comment>
<proteinExistence type="predicted"/>
<evidence type="ECO:0000313" key="2">
    <source>
        <dbReference type="Proteomes" id="UP001497700"/>
    </source>
</evidence>
<dbReference type="Proteomes" id="UP001497700">
    <property type="component" value="Unassembled WGS sequence"/>
</dbReference>
<accession>A0ACB9YKQ9</accession>